<organism evidence="1 2">
    <name type="scientific">Desulfomonile tiedjei</name>
    <dbReference type="NCBI Taxonomy" id="2358"/>
    <lineage>
        <taxon>Bacteria</taxon>
        <taxon>Pseudomonadati</taxon>
        <taxon>Thermodesulfobacteriota</taxon>
        <taxon>Desulfomonilia</taxon>
        <taxon>Desulfomonilales</taxon>
        <taxon>Desulfomonilaceae</taxon>
        <taxon>Desulfomonile</taxon>
    </lineage>
</organism>
<dbReference type="EMBL" id="JACRDE010000634">
    <property type="protein sequence ID" value="MBI5252664.1"/>
    <property type="molecule type" value="Genomic_DNA"/>
</dbReference>
<gene>
    <name evidence="1" type="ORF">HY912_24475</name>
</gene>
<evidence type="ECO:0000313" key="1">
    <source>
        <dbReference type="EMBL" id="MBI5252664.1"/>
    </source>
</evidence>
<accession>A0A9D6V6X1</accession>
<dbReference type="Proteomes" id="UP000807825">
    <property type="component" value="Unassembled WGS sequence"/>
</dbReference>
<name>A0A9D6V6X1_9BACT</name>
<dbReference type="AlphaFoldDB" id="A0A9D6V6X1"/>
<evidence type="ECO:0000313" key="2">
    <source>
        <dbReference type="Proteomes" id="UP000807825"/>
    </source>
</evidence>
<comment type="caution">
    <text evidence="1">The sequence shown here is derived from an EMBL/GenBank/DDBJ whole genome shotgun (WGS) entry which is preliminary data.</text>
</comment>
<sequence length="222" mass="25933">MTDRNKPGQIIHLADRKTRFETNRKTSNVRVRDRSHLGLEIFKVLSTACSDVENTKYLDIELTSKSIEISGRVPLWYRIRIGDDRHFYETISGYPEARTSLSGGTKELLELVHGPFEDWLDLQDEGYIPDISYRVVTFNGKTVEPRNLSDLGMCWNKHVNSAGFPEFEFDYETDKEKQQRIALGPARDLFMRRYCKDRNWHPSHLTPEQRAEIEGQRGWINP</sequence>
<reference evidence="1" key="1">
    <citation type="submission" date="2020-07" db="EMBL/GenBank/DDBJ databases">
        <title>Huge and variable diversity of episymbiotic CPR bacteria and DPANN archaea in groundwater ecosystems.</title>
        <authorList>
            <person name="He C.Y."/>
            <person name="Keren R."/>
            <person name="Whittaker M."/>
            <person name="Farag I.F."/>
            <person name="Doudna J."/>
            <person name="Cate J.H.D."/>
            <person name="Banfield J.F."/>
        </authorList>
    </citation>
    <scope>NUCLEOTIDE SEQUENCE</scope>
    <source>
        <strain evidence="1">NC_groundwater_1664_Pr3_B-0.1um_52_9</strain>
    </source>
</reference>
<protein>
    <submittedName>
        <fullName evidence="1">Uncharacterized protein</fullName>
    </submittedName>
</protein>
<proteinExistence type="predicted"/>